<feature type="compositionally biased region" description="Polar residues" evidence="1">
    <location>
        <begin position="104"/>
        <end position="130"/>
    </location>
</feature>
<evidence type="ECO:0000313" key="2">
    <source>
        <dbReference type="EMBL" id="KAL1413434.1"/>
    </source>
</evidence>
<feature type="compositionally biased region" description="Low complexity" evidence="1">
    <location>
        <begin position="763"/>
        <end position="776"/>
    </location>
</feature>
<feature type="compositionally biased region" description="Polar residues" evidence="1">
    <location>
        <begin position="718"/>
        <end position="729"/>
    </location>
</feature>
<keyword evidence="3" id="KW-1185">Reference proteome</keyword>
<proteinExistence type="predicted"/>
<comment type="caution">
    <text evidence="2">The sequence shown here is derived from an EMBL/GenBank/DDBJ whole genome shotgun (WGS) entry which is preliminary data.</text>
</comment>
<dbReference type="GeneID" id="95982244"/>
<accession>A0ABR3QFD4</accession>
<reference evidence="2 3" key="1">
    <citation type="submission" date="2023-08" db="EMBL/GenBank/DDBJ databases">
        <title>Annotated Genome Sequence of Vanrija albida AlHP1.</title>
        <authorList>
            <person name="Herzog R."/>
        </authorList>
    </citation>
    <scope>NUCLEOTIDE SEQUENCE [LARGE SCALE GENOMIC DNA]</scope>
    <source>
        <strain evidence="2 3">AlHP1</strain>
    </source>
</reference>
<evidence type="ECO:0000313" key="3">
    <source>
        <dbReference type="Proteomes" id="UP001565368"/>
    </source>
</evidence>
<feature type="compositionally biased region" description="Low complexity" evidence="1">
    <location>
        <begin position="524"/>
        <end position="537"/>
    </location>
</feature>
<feature type="compositionally biased region" description="Basic residues" evidence="1">
    <location>
        <begin position="843"/>
        <end position="858"/>
    </location>
</feature>
<evidence type="ECO:0000256" key="1">
    <source>
        <dbReference type="SAM" id="MobiDB-lite"/>
    </source>
</evidence>
<feature type="region of interest" description="Disordered" evidence="1">
    <location>
        <begin position="1"/>
        <end position="45"/>
    </location>
</feature>
<protein>
    <submittedName>
        <fullName evidence="2">Uncharacterized protein</fullName>
    </submittedName>
</protein>
<name>A0ABR3QFD4_9TREE</name>
<feature type="region of interest" description="Disordered" evidence="1">
    <location>
        <begin position="93"/>
        <end position="139"/>
    </location>
</feature>
<organism evidence="2 3">
    <name type="scientific">Vanrija albida</name>
    <dbReference type="NCBI Taxonomy" id="181172"/>
    <lineage>
        <taxon>Eukaryota</taxon>
        <taxon>Fungi</taxon>
        <taxon>Dikarya</taxon>
        <taxon>Basidiomycota</taxon>
        <taxon>Agaricomycotina</taxon>
        <taxon>Tremellomycetes</taxon>
        <taxon>Trichosporonales</taxon>
        <taxon>Trichosporonaceae</taxon>
        <taxon>Vanrija</taxon>
    </lineage>
</organism>
<feature type="region of interest" description="Disordered" evidence="1">
    <location>
        <begin position="237"/>
        <end position="300"/>
    </location>
</feature>
<feature type="compositionally biased region" description="Low complexity" evidence="1">
    <location>
        <begin position="601"/>
        <end position="658"/>
    </location>
</feature>
<feature type="region of interest" description="Disordered" evidence="1">
    <location>
        <begin position="398"/>
        <end position="858"/>
    </location>
</feature>
<dbReference type="Proteomes" id="UP001565368">
    <property type="component" value="Unassembled WGS sequence"/>
</dbReference>
<dbReference type="RefSeq" id="XP_069213378.1">
    <property type="nucleotide sequence ID" value="XM_069349834.1"/>
</dbReference>
<gene>
    <name evidence="2" type="ORF">Q8F55_001201</name>
</gene>
<sequence>MSLQSDHTSLLSESPNPGLMSETDTQLSYQDAFDHTRLRTPPPDEDVEAGYEILIEGGNAVFPSKLDQFTQVKAISRADVATDPILNRFAKVQMPSRPPLPNPTFRQSQQLSTTAQGPFDATSTSPSSSFKARPAPETTYIDGLGPRLTKSAALRQGLQWQDPRDMRKVSGEDVPVDFTDVPGHKRTGLALTVASLAEPTLQPRQNRAAMLRAGHIPGDAFSPSISRAEIAARNKAREAAERAEKRRSVQLPASLVSPPELAPRQNRASQLRLGQAPSASPYRDPKEVAEQAVRNKARDAAERAEKIKSVQLPTSLTSSPAIAPRANRASMLRTGTGEVVAPPPIPRRSHLRPVSVALPSKRTSMLETSPAPPMPSPPIPNTTAPEVKPVVRQTSIPSLAPQAAVKPSTAAPVEKPKPVVTQQPMFVERPEPVDVPMPVKQVDELPMPSPPMPWAAARTPSGSPSLTQSSKMSPILRTPATPGRDPVTPPAPSSPSSSISLPIMTGSRPTPPSALTPLTVDLATETTPSKLPSSTTPWGSQRTPSRSALRVIKENSPDLPMGQEPDKDKAKKSKTSGGVGSLGTPKIQPRANRASMLRENPASVRSASPSSLRSARSAKSAKSSKSARSVKSGKSGRSARSRASGKTASTRSRRSNSAPVRQRYGPPTPTSKFTRPRPAPVVPRDVRPASMLFPPDADGPIGRPMSMLIGDMPPVTNMRPQTMLMTGNETLPPRRSSMRRPVTILSTTIPRPSSRSPPPVSPPARISPLPGILLPNRSPPPPPHVISLPTNRTPPPYSSPSLSPSPLLPPVKIPKTSTPPPPLPEKDTPKSSPGSRLLSKFLRPSHKQSKSKLKAGKA</sequence>
<feature type="compositionally biased region" description="Polar residues" evidence="1">
    <location>
        <begin position="460"/>
        <end position="472"/>
    </location>
</feature>
<feature type="compositionally biased region" description="Pro residues" evidence="1">
    <location>
        <begin position="806"/>
        <end position="823"/>
    </location>
</feature>
<feature type="compositionally biased region" description="Polar residues" evidence="1">
    <location>
        <begin position="1"/>
        <end position="15"/>
    </location>
</feature>
<feature type="region of interest" description="Disordered" evidence="1">
    <location>
        <begin position="363"/>
        <end position="385"/>
    </location>
</feature>
<feature type="compositionally biased region" description="Basic and acidic residues" evidence="1">
    <location>
        <begin position="237"/>
        <end position="247"/>
    </location>
</feature>
<dbReference type="EMBL" id="JBBXJM010000001">
    <property type="protein sequence ID" value="KAL1413434.1"/>
    <property type="molecule type" value="Genomic_DNA"/>
</dbReference>
<feature type="compositionally biased region" description="Pro residues" evidence="1">
    <location>
        <begin position="370"/>
        <end position="380"/>
    </location>
</feature>